<reference evidence="2 3" key="1">
    <citation type="journal article" date="2015" name="Int. J. Syst. Evol. Microbiol.">
        <title>Gemmobacter intermedius sp. nov., isolated from a white stork (Ciconia ciconia).</title>
        <authorList>
            <person name="Kampfer P."/>
            <person name="Jerzak L."/>
            <person name="Wilharm G."/>
            <person name="Golke J."/>
            <person name="Busse H.J."/>
            <person name="Glaeser S.P."/>
        </authorList>
    </citation>
    <scope>NUCLEOTIDE SEQUENCE [LARGE SCALE GENOMIC DNA]</scope>
    <source>
        <strain evidence="2 3">119/4</strain>
    </source>
</reference>
<accession>A0A3S3U3F3</accession>
<evidence type="ECO:0000313" key="3">
    <source>
        <dbReference type="Proteomes" id="UP000287168"/>
    </source>
</evidence>
<sequence length="247" mass="27294">MDFASLIPFIGIAATIWCLIALVMAIFPGNRKRRLIHAGAAFLVFIGAMASSPTPEEMAAEKQAVALSEAISYEQSISNHLQLVRSFDANDFKADSQSIGLALGILEAAAKVYAEGKSKDLSEAASSEREQLRKALSSKQTTALPVLRDAYGPAMRKALWEADGKAKTFGKGYRTVEFVNVSFARNANIKQIHTELFPTLMKLRFTRAQYKWVDADVEYQYFTLTPPKDSEIVTWRPNGTFTSADEN</sequence>
<evidence type="ECO:0000256" key="1">
    <source>
        <dbReference type="SAM" id="Phobius"/>
    </source>
</evidence>
<feature type="transmembrane region" description="Helical" evidence="1">
    <location>
        <begin position="6"/>
        <end position="27"/>
    </location>
</feature>
<gene>
    <name evidence="2" type="ORF">EP867_17845</name>
</gene>
<proteinExistence type="predicted"/>
<keyword evidence="3" id="KW-1185">Reference proteome</keyword>
<dbReference type="EMBL" id="SBLC01000057">
    <property type="protein sequence ID" value="RWY36425.1"/>
    <property type="molecule type" value="Genomic_DNA"/>
</dbReference>
<evidence type="ECO:0000313" key="2">
    <source>
        <dbReference type="EMBL" id="RWY36425.1"/>
    </source>
</evidence>
<dbReference type="RefSeq" id="WP_128490820.1">
    <property type="nucleotide sequence ID" value="NZ_JBHLXB010000030.1"/>
</dbReference>
<organism evidence="2 3">
    <name type="scientific">Falsigemmobacter intermedius</name>
    <dbReference type="NCBI Taxonomy" id="1553448"/>
    <lineage>
        <taxon>Bacteria</taxon>
        <taxon>Pseudomonadati</taxon>
        <taxon>Pseudomonadota</taxon>
        <taxon>Alphaproteobacteria</taxon>
        <taxon>Rhodobacterales</taxon>
        <taxon>Paracoccaceae</taxon>
        <taxon>Falsigemmobacter</taxon>
    </lineage>
</organism>
<protein>
    <submittedName>
        <fullName evidence="2">Uncharacterized protein</fullName>
    </submittedName>
</protein>
<name>A0A3S3U3F3_9RHOB</name>
<dbReference type="AlphaFoldDB" id="A0A3S3U3F3"/>
<dbReference type="Proteomes" id="UP000287168">
    <property type="component" value="Unassembled WGS sequence"/>
</dbReference>
<dbReference type="OrthoDB" id="7872667at2"/>
<keyword evidence="1" id="KW-0812">Transmembrane</keyword>
<feature type="transmembrane region" description="Helical" evidence="1">
    <location>
        <begin position="34"/>
        <end position="52"/>
    </location>
</feature>
<keyword evidence="1" id="KW-1133">Transmembrane helix</keyword>
<comment type="caution">
    <text evidence="2">The sequence shown here is derived from an EMBL/GenBank/DDBJ whole genome shotgun (WGS) entry which is preliminary data.</text>
</comment>
<keyword evidence="1" id="KW-0472">Membrane</keyword>